<feature type="domain" description="G-protein coupled receptors family 1 profile" evidence="7">
    <location>
        <begin position="43"/>
        <end position="323"/>
    </location>
</feature>
<feature type="transmembrane region" description="Helical" evidence="6">
    <location>
        <begin position="31"/>
        <end position="52"/>
    </location>
</feature>
<dbReference type="PRINTS" id="PR00237">
    <property type="entry name" value="GPCRRHODOPSN"/>
</dbReference>
<dbReference type="InterPro" id="IPR017452">
    <property type="entry name" value="GPCR_Rhodpsn_7TM"/>
</dbReference>
<evidence type="ECO:0000256" key="1">
    <source>
        <dbReference type="ARBA" id="ARBA00004370"/>
    </source>
</evidence>
<evidence type="ECO:0000259" key="7">
    <source>
        <dbReference type="PROSITE" id="PS50262"/>
    </source>
</evidence>
<feature type="compositionally biased region" description="Polar residues" evidence="5">
    <location>
        <begin position="460"/>
        <end position="472"/>
    </location>
</feature>
<keyword evidence="10" id="KW-1185">Reference proteome</keyword>
<feature type="transmembrane region" description="Helical" evidence="6">
    <location>
        <begin position="265"/>
        <end position="284"/>
    </location>
</feature>
<keyword evidence="3 6" id="KW-1133">Transmembrane helix</keyword>
<dbReference type="SUPFAM" id="SSF81321">
    <property type="entry name" value="Family A G protein-coupled receptor-like"/>
    <property type="match status" value="1"/>
</dbReference>
<dbReference type="SMART" id="SM01381">
    <property type="entry name" value="7TM_GPCR_Srsx"/>
    <property type="match status" value="1"/>
</dbReference>
<dbReference type="Pfam" id="PF10324">
    <property type="entry name" value="7TM_GPCR_Srw"/>
    <property type="match status" value="1"/>
</dbReference>
<evidence type="ECO:0000256" key="2">
    <source>
        <dbReference type="ARBA" id="ARBA00022692"/>
    </source>
</evidence>
<dbReference type="PANTHER" id="PTHR46641">
    <property type="entry name" value="FMRFAMIDE RECEPTOR-RELATED"/>
    <property type="match status" value="1"/>
</dbReference>
<proteinExistence type="predicted"/>
<dbReference type="GO" id="GO:0016020">
    <property type="term" value="C:membrane"/>
    <property type="evidence" value="ECO:0007669"/>
    <property type="project" value="UniProtKB-SubCell"/>
</dbReference>
<feature type="transmembrane region" description="Helical" evidence="6">
    <location>
        <begin position="304"/>
        <end position="326"/>
    </location>
</feature>
<organism evidence="8 11">
    <name type="scientific">Adineta ricciae</name>
    <name type="common">Rotifer</name>
    <dbReference type="NCBI Taxonomy" id="249248"/>
    <lineage>
        <taxon>Eukaryota</taxon>
        <taxon>Metazoa</taxon>
        <taxon>Spiralia</taxon>
        <taxon>Gnathifera</taxon>
        <taxon>Rotifera</taxon>
        <taxon>Eurotatoria</taxon>
        <taxon>Bdelloidea</taxon>
        <taxon>Adinetida</taxon>
        <taxon>Adinetidae</taxon>
        <taxon>Adineta</taxon>
    </lineage>
</organism>
<dbReference type="InterPro" id="IPR000276">
    <property type="entry name" value="GPCR_Rhodpsn"/>
</dbReference>
<feature type="compositionally biased region" description="Basic and acidic residues" evidence="5">
    <location>
        <begin position="486"/>
        <end position="496"/>
    </location>
</feature>
<keyword evidence="4 6" id="KW-0472">Membrane</keyword>
<name>A0A813RTN6_ADIRI</name>
<dbReference type="Proteomes" id="UP000663852">
    <property type="component" value="Unassembled WGS sequence"/>
</dbReference>
<evidence type="ECO:0000256" key="3">
    <source>
        <dbReference type="ARBA" id="ARBA00022989"/>
    </source>
</evidence>
<comment type="caution">
    <text evidence="8">The sequence shown here is derived from an EMBL/GenBank/DDBJ whole genome shotgun (WGS) entry which is preliminary data.</text>
</comment>
<feature type="transmembrane region" description="Helical" evidence="6">
    <location>
        <begin position="145"/>
        <end position="164"/>
    </location>
</feature>
<dbReference type="EMBL" id="CAJNOR010000179">
    <property type="protein sequence ID" value="CAF0829335.1"/>
    <property type="molecule type" value="Genomic_DNA"/>
</dbReference>
<dbReference type="AlphaFoldDB" id="A0A813RTN6"/>
<dbReference type="Gene3D" id="1.20.1070.10">
    <property type="entry name" value="Rhodopsin 7-helix transmembrane proteins"/>
    <property type="match status" value="1"/>
</dbReference>
<evidence type="ECO:0000313" key="8">
    <source>
        <dbReference type="EMBL" id="CAF0784985.1"/>
    </source>
</evidence>
<dbReference type="PROSITE" id="PS50262">
    <property type="entry name" value="G_PROTEIN_RECEP_F1_2"/>
    <property type="match status" value="1"/>
</dbReference>
<evidence type="ECO:0000313" key="10">
    <source>
        <dbReference type="Proteomes" id="UP000663828"/>
    </source>
</evidence>
<accession>A0A813RTN6</accession>
<comment type="subcellular location">
    <subcellularLocation>
        <location evidence="1">Membrane</location>
    </subcellularLocation>
</comment>
<dbReference type="PANTHER" id="PTHR46641:SF22">
    <property type="entry name" value="PROCTOLIN RECEPTOR, ISOFORM A"/>
    <property type="match status" value="1"/>
</dbReference>
<dbReference type="GO" id="GO:0008528">
    <property type="term" value="F:G protein-coupled peptide receptor activity"/>
    <property type="evidence" value="ECO:0007669"/>
    <property type="project" value="InterPro"/>
</dbReference>
<dbReference type="OrthoDB" id="10011262at2759"/>
<evidence type="ECO:0000256" key="5">
    <source>
        <dbReference type="SAM" id="MobiDB-lite"/>
    </source>
</evidence>
<feature type="transmembrane region" description="Helical" evidence="6">
    <location>
        <begin position="64"/>
        <end position="85"/>
    </location>
</feature>
<dbReference type="InterPro" id="IPR019427">
    <property type="entry name" value="7TM_GPCR_serpentine_rcpt_Srw"/>
</dbReference>
<keyword evidence="2 6" id="KW-0812">Transmembrane</keyword>
<evidence type="ECO:0000313" key="9">
    <source>
        <dbReference type="EMBL" id="CAF0829335.1"/>
    </source>
</evidence>
<feature type="transmembrane region" description="Helical" evidence="6">
    <location>
        <begin position="114"/>
        <end position="133"/>
    </location>
</feature>
<evidence type="ECO:0000256" key="4">
    <source>
        <dbReference type="ARBA" id="ARBA00023136"/>
    </source>
</evidence>
<evidence type="ECO:0000256" key="6">
    <source>
        <dbReference type="SAM" id="Phobius"/>
    </source>
</evidence>
<evidence type="ECO:0000313" key="11">
    <source>
        <dbReference type="Proteomes" id="UP000663852"/>
    </source>
</evidence>
<protein>
    <recommendedName>
        <fullName evidence="7">G-protein coupled receptors family 1 profile domain-containing protein</fullName>
    </recommendedName>
</protein>
<feature type="region of interest" description="Disordered" evidence="5">
    <location>
        <begin position="460"/>
        <end position="508"/>
    </location>
</feature>
<reference evidence="8" key="1">
    <citation type="submission" date="2021-02" db="EMBL/GenBank/DDBJ databases">
        <authorList>
            <person name="Nowell W R."/>
        </authorList>
    </citation>
    <scope>NUCLEOTIDE SEQUENCE</scope>
</reference>
<dbReference type="EMBL" id="CAJNOJ010000010">
    <property type="protein sequence ID" value="CAF0784985.1"/>
    <property type="molecule type" value="Genomic_DNA"/>
</dbReference>
<dbReference type="InterPro" id="IPR052954">
    <property type="entry name" value="GPCR-Ligand_Int"/>
</dbReference>
<feature type="transmembrane region" description="Helical" evidence="6">
    <location>
        <begin position="206"/>
        <end position="234"/>
    </location>
</feature>
<dbReference type="Proteomes" id="UP000663828">
    <property type="component" value="Unassembled WGS sequence"/>
</dbReference>
<gene>
    <name evidence="8" type="ORF">EDS130_LOCUS4044</name>
    <name evidence="9" type="ORF">XAT740_LOCUS4376</name>
</gene>
<sequence length="554" mass="63170">MFGLVHCNASLLSRQVTDPKLFFVRTLVKNWLWPIITFFGVTGNILVIIVLTKRRMIMSSTNNYLVALALVDIAYLILTLILTTLQHPCFYGTTVSDVLSTICRPIADLSSNTSVWLTVTFTVERWVAITYPLKSRTWCTVTRARKIILSVLCAALICTLPSAFEMKLVRVTEIENSTDSSEKPIVKSRIRAKATALGSSLLYHQIYFNFVTFAIIWIPLLLLIIFNTILIIYVHRSRQEEHKNKEGIQLRRHNRGNQGEQRKTTIMLIGVVIVFTVCQIPQAISLTLQSFFPVVAQTSEVLIYNNFANCLVAINASMNFLLYCCFSSRFRSTCRSSFAIIYTRCANFNDPNWKLTKDNAKYSISFDNVSSTYSLHGHQLSAGLSNQSSDLNNRFAKYSAKSRTPMRNYRRPSWTILLSKLKSHQQNRNELSQMLSTQSTETFSNSSAFIHQSCTSNHSLTNSPLLRQSPTDETIPLRSPSMNEEVENKQVTDNKSDQSTQASRLHPLYHSHRSLRENSKGRVWIKRRLSTDAIQTIFNRQQSFLLKDIVDVTV</sequence>
<dbReference type="CDD" id="cd14978">
    <property type="entry name" value="7tmA_FMRFamide_R-like"/>
    <property type="match status" value="1"/>
</dbReference>